<reference evidence="1 2" key="1">
    <citation type="submission" date="2016-07" db="EMBL/GenBank/DDBJ databases">
        <title>Pervasive Adenine N6-methylation of Active Genes in Fungi.</title>
        <authorList>
            <consortium name="DOE Joint Genome Institute"/>
            <person name="Mondo S.J."/>
            <person name="Dannebaum R.O."/>
            <person name="Kuo R.C."/>
            <person name="Labutti K."/>
            <person name="Haridas S."/>
            <person name="Kuo A."/>
            <person name="Salamov A."/>
            <person name="Ahrendt S.R."/>
            <person name="Lipzen A."/>
            <person name="Sullivan W."/>
            <person name="Andreopoulos W.B."/>
            <person name="Clum A."/>
            <person name="Lindquist E."/>
            <person name="Daum C."/>
            <person name="Ramamoorthy G.K."/>
            <person name="Gryganskyi A."/>
            <person name="Culley D."/>
            <person name="Magnuson J.K."/>
            <person name="James T.Y."/>
            <person name="O'Malley M.A."/>
            <person name="Stajich J.E."/>
            <person name="Spatafora J.W."/>
            <person name="Visel A."/>
            <person name="Grigoriev I.V."/>
        </authorList>
    </citation>
    <scope>NUCLEOTIDE SEQUENCE [LARGE SCALE GENOMIC DNA]</scope>
    <source>
        <strain evidence="1 2">NRRL 3301</strain>
    </source>
</reference>
<evidence type="ECO:0000313" key="2">
    <source>
        <dbReference type="Proteomes" id="UP000242146"/>
    </source>
</evidence>
<evidence type="ECO:0000313" key="1">
    <source>
        <dbReference type="EMBL" id="ORX44564.1"/>
    </source>
</evidence>
<name>A0A1X2G4A2_9FUNG</name>
<dbReference type="AlphaFoldDB" id="A0A1X2G4A2"/>
<accession>A0A1X2G4A2</accession>
<comment type="caution">
    <text evidence="1">The sequence shown here is derived from an EMBL/GenBank/DDBJ whole genome shotgun (WGS) entry which is preliminary data.</text>
</comment>
<dbReference type="Proteomes" id="UP000242146">
    <property type="component" value="Unassembled WGS sequence"/>
</dbReference>
<dbReference type="PANTHER" id="PTHR46579:SF2">
    <property type="entry name" value="C2H2-TYPE DOMAIN-CONTAINING PROTEIN"/>
    <property type="match status" value="1"/>
</dbReference>
<gene>
    <name evidence="1" type="ORF">DM01DRAFT_1295193</name>
</gene>
<dbReference type="PANTHER" id="PTHR46579">
    <property type="entry name" value="F5/8 TYPE C DOMAIN-CONTAINING PROTEIN-RELATED"/>
    <property type="match status" value="1"/>
</dbReference>
<proteinExistence type="predicted"/>
<keyword evidence="2" id="KW-1185">Reference proteome</keyword>
<dbReference type="OrthoDB" id="2431110at2759"/>
<feature type="non-terminal residue" evidence="1">
    <location>
        <position position="327"/>
    </location>
</feature>
<protein>
    <submittedName>
        <fullName evidence="1">Uncharacterized protein</fullName>
    </submittedName>
</protein>
<dbReference type="EMBL" id="MCGT01000047">
    <property type="protein sequence ID" value="ORX44564.1"/>
    <property type="molecule type" value="Genomic_DNA"/>
</dbReference>
<organism evidence="1 2">
    <name type="scientific">Hesseltinella vesiculosa</name>
    <dbReference type="NCBI Taxonomy" id="101127"/>
    <lineage>
        <taxon>Eukaryota</taxon>
        <taxon>Fungi</taxon>
        <taxon>Fungi incertae sedis</taxon>
        <taxon>Mucoromycota</taxon>
        <taxon>Mucoromycotina</taxon>
        <taxon>Mucoromycetes</taxon>
        <taxon>Mucorales</taxon>
        <taxon>Cunninghamellaceae</taxon>
        <taxon>Hesseltinella</taxon>
    </lineage>
</organism>
<sequence>MLETSGVAIRAALLNVVCDIPAARKVGGFLGHSAAFACMYCAKKFEQNETSQSRNMSDFEVEAWPRKCKMEIRQAAKKWSEATVKAEQAVIEEEFGVRWSELYRLTYFDPLRQIVVDPMHNLFLGTAKKITRDTWSQQTTDGITGVKKPALLSAKILDQMERDLYSLLVPPTMRLSRRKIASGFAQLTADDWRKWTLGISQCLIHGRGLGASRVVNWMMFVDACRLIVKPTVTINEAEEAHMASQFGKSSVTEYGSTIATINMHLHCHLLDNIKDFGPIYAFWCFGFERYNGRIKKITTNNKDCFELTYMARFNQQVHRRDYVQRLP</sequence>
<dbReference type="STRING" id="101127.A0A1X2G4A2"/>